<dbReference type="Pfam" id="PF01565">
    <property type="entry name" value="FAD_binding_4"/>
    <property type="match status" value="1"/>
</dbReference>
<dbReference type="Pfam" id="PF24465">
    <property type="entry name" value="Tri-helical"/>
    <property type="match status" value="2"/>
</dbReference>
<dbReference type="InterPro" id="IPR057940">
    <property type="entry name" value="Tri-helical_dom"/>
</dbReference>
<dbReference type="SUPFAM" id="SSF56176">
    <property type="entry name" value="FAD-binding/transporter-associated domain-like"/>
    <property type="match status" value="1"/>
</dbReference>
<sequence length="1091" mass="120496">MVYDWDAHQQTCYRLYIQEGKSLEDIMEHMKNFHQFTPSKRAFQSQFRRWDFPPKQQPAYKNERLVCRIKELWGENLAQQEMLRVLNEEGFDVRARELMRVRTRNRWLLRVPRALEDECQTDEGESRISPAGSSAPGSSARNEQPSSRDHETKTNRRRSRRKSSSAGARAGSTDRFPSEMTLDEARLILRLDVAAYRAVRTHFQQVCQEENIIKKTTAGVDKWDAAKARLHSLVWSTKENPEPPQRLALDVICTDVTKRMRVLKTRMTLAEARNVLGVDPAEAREMRRALRRVLTDSGFTCKSDATPQQWEELKRTWADGSTPVRHVLRAPHAQDGISQPEKARALDVMAMDIIKRFRDDGGQKEPGKQELPPSPAVSPPRAGQRATAAAMATGSSAHDDQMDLADAMANSNFDALSEVSHPSQMAFSPASSAMGAPMPASLRPQTPGLPGSQERLPRPSRVFVSPPMSAGMPLGPPMSSSLLLGPNTQATFLHQQYLPSQFAAAATPAPVFQPAHPAPVSPACAIYMRAHPSSSFVPSPSLWIATLNSQSIHELRQAAASKFPGAICARVEGILRDGKGGELPLPIEQDDELSAYLAHLQGAAPTFNVQLIVAYYLGTFWPREPEPDSTLPLSKVKDPKHNTKLENMQAAWADFVKILGKDKVSTLETDIEHHSSSSWSTHQPQPDERPFCVLFPGSTEEVSDIMKVCHRRRIPVVGYSGGTSLEGHYTQTRRGVSINFGRMNKVLALHKDDMDVVVQPAVGWESLNDDLAKDNLFFPPDPGPGAMIGGMVGTGCSGTNAYRFGTMREWVLGLTVVMADGTIIKTRQRPRKSSAGYDLTKLFVGSEGTLGLVTEATLKVAAKPVSTSVAVCTFASVHHAATCVSKVVRQGVPVAAVELLDDNQMKFINAAGMTSRSWQEAPTLLFKFAGTAAGVQEQVSQVQALARQAGSKTFEFAKSQDEQDELWSARKEALWSTMAAMRAGDRVWTGDVAVPVSRLPQLIEETREDMRKSGLTGSIVGHVGDGNFHTILTYSEPQRKKAEAVVHKMVKRAIELEGTVTIKKAFDPLCLLNCDKVVRMQKPKKGEVLEW</sequence>
<protein>
    <recommendedName>
        <fullName evidence="7">FAD-binding PCMH-type domain-containing protein</fullName>
    </recommendedName>
</protein>
<dbReference type="GO" id="GO:0071949">
    <property type="term" value="F:FAD binding"/>
    <property type="evidence" value="ECO:0007669"/>
    <property type="project" value="InterPro"/>
</dbReference>
<comment type="caution">
    <text evidence="8">The sequence shown here is derived from an EMBL/GenBank/DDBJ whole genome shotgun (WGS) entry which is preliminary data.</text>
</comment>
<dbReference type="InterPro" id="IPR016164">
    <property type="entry name" value="FAD-linked_Oxase-like_C"/>
</dbReference>
<feature type="region of interest" description="Disordered" evidence="6">
    <location>
        <begin position="359"/>
        <end position="398"/>
    </location>
</feature>
<dbReference type="FunFam" id="3.30.70.2740:FF:000001">
    <property type="entry name" value="D-lactate dehydrogenase mitochondrial"/>
    <property type="match status" value="1"/>
</dbReference>
<evidence type="ECO:0000256" key="4">
    <source>
        <dbReference type="ARBA" id="ARBA00022827"/>
    </source>
</evidence>
<evidence type="ECO:0000256" key="6">
    <source>
        <dbReference type="SAM" id="MobiDB-lite"/>
    </source>
</evidence>
<dbReference type="Gene3D" id="3.30.70.2740">
    <property type="match status" value="1"/>
</dbReference>
<dbReference type="Proteomes" id="UP000054053">
    <property type="component" value="Unassembled WGS sequence"/>
</dbReference>
<accession>A0A1B5KVN4</accession>
<organism evidence="8 9">
    <name type="scientific">Ustilaginoidea virens</name>
    <name type="common">Rice false smut fungus</name>
    <name type="synonym">Villosiclava virens</name>
    <dbReference type="NCBI Taxonomy" id="1159556"/>
    <lineage>
        <taxon>Eukaryota</taxon>
        <taxon>Fungi</taxon>
        <taxon>Dikarya</taxon>
        <taxon>Ascomycota</taxon>
        <taxon>Pezizomycotina</taxon>
        <taxon>Sordariomycetes</taxon>
        <taxon>Hypocreomycetidae</taxon>
        <taxon>Hypocreales</taxon>
        <taxon>Clavicipitaceae</taxon>
        <taxon>Ustilaginoidea</taxon>
    </lineage>
</organism>
<feature type="compositionally biased region" description="Basic and acidic residues" evidence="6">
    <location>
        <begin position="359"/>
        <end position="368"/>
    </location>
</feature>
<evidence type="ECO:0000313" key="8">
    <source>
        <dbReference type="EMBL" id="GAO15074.1"/>
    </source>
</evidence>
<dbReference type="InterPro" id="IPR036318">
    <property type="entry name" value="FAD-bd_PCMH-like_sf"/>
</dbReference>
<feature type="region of interest" description="Disordered" evidence="6">
    <location>
        <begin position="119"/>
        <end position="177"/>
    </location>
</feature>
<dbReference type="Gene3D" id="3.30.465.10">
    <property type="match status" value="1"/>
</dbReference>
<feature type="domain" description="FAD-binding PCMH-type" evidence="7">
    <location>
        <begin position="686"/>
        <end position="863"/>
    </location>
</feature>
<dbReference type="InterPro" id="IPR006094">
    <property type="entry name" value="Oxid_FAD_bind_N"/>
</dbReference>
<dbReference type="Pfam" id="PF02913">
    <property type="entry name" value="FAD-oxidase_C"/>
    <property type="match status" value="1"/>
</dbReference>
<dbReference type="Pfam" id="PF14420">
    <property type="entry name" value="Clr5"/>
    <property type="match status" value="1"/>
</dbReference>
<evidence type="ECO:0000256" key="2">
    <source>
        <dbReference type="ARBA" id="ARBA00008000"/>
    </source>
</evidence>
<dbReference type="GO" id="GO:0004458">
    <property type="term" value="F:D-lactate dehydrogenase (cytochrome) activity"/>
    <property type="evidence" value="ECO:0007669"/>
    <property type="project" value="TreeGrafter"/>
</dbReference>
<dbReference type="InterPro" id="IPR025676">
    <property type="entry name" value="Clr5_dom"/>
</dbReference>
<evidence type="ECO:0000313" key="9">
    <source>
        <dbReference type="Proteomes" id="UP000054053"/>
    </source>
</evidence>
<dbReference type="PANTHER" id="PTHR11748">
    <property type="entry name" value="D-LACTATE DEHYDROGENASE"/>
    <property type="match status" value="1"/>
</dbReference>
<dbReference type="PROSITE" id="PS51387">
    <property type="entry name" value="FAD_PCMH"/>
    <property type="match status" value="1"/>
</dbReference>
<evidence type="ECO:0000256" key="3">
    <source>
        <dbReference type="ARBA" id="ARBA00022630"/>
    </source>
</evidence>
<dbReference type="InterPro" id="IPR056669">
    <property type="entry name" value="DUF7767"/>
</dbReference>
<dbReference type="EMBL" id="BBTG02000033">
    <property type="protein sequence ID" value="GAO15074.1"/>
    <property type="molecule type" value="Genomic_DNA"/>
</dbReference>
<evidence type="ECO:0000256" key="1">
    <source>
        <dbReference type="ARBA" id="ARBA00001974"/>
    </source>
</evidence>
<keyword evidence="4" id="KW-0274">FAD</keyword>
<dbReference type="Pfam" id="PF24962">
    <property type="entry name" value="DUF7767"/>
    <property type="match status" value="1"/>
</dbReference>
<feature type="region of interest" description="Disordered" evidence="6">
    <location>
        <begin position="424"/>
        <end position="457"/>
    </location>
</feature>
<dbReference type="InterPro" id="IPR004113">
    <property type="entry name" value="FAD-bd_oxidored_4_C"/>
</dbReference>
<evidence type="ECO:0000259" key="7">
    <source>
        <dbReference type="PROSITE" id="PS51387"/>
    </source>
</evidence>
<dbReference type="InterPro" id="IPR016166">
    <property type="entry name" value="FAD-bd_PCMH"/>
</dbReference>
<dbReference type="FunFam" id="3.30.465.10:FF:000014">
    <property type="entry name" value="D-lactate dehydrogenase (Cytochrome), putative"/>
    <property type="match status" value="1"/>
</dbReference>
<comment type="cofactor">
    <cofactor evidence="1">
        <name>FAD</name>
        <dbReference type="ChEBI" id="CHEBI:57692"/>
    </cofactor>
</comment>
<evidence type="ECO:0000256" key="5">
    <source>
        <dbReference type="ARBA" id="ARBA00023002"/>
    </source>
</evidence>
<feature type="compositionally biased region" description="Low complexity" evidence="6">
    <location>
        <begin position="129"/>
        <end position="140"/>
    </location>
</feature>
<dbReference type="PANTHER" id="PTHR11748:SF116">
    <property type="entry name" value="D-LACTATE DEHYDROGENASE (CYTOCHROME) (AFU_ORTHOLOGUE AFUA_7G02560)"/>
    <property type="match status" value="1"/>
</dbReference>
<feature type="compositionally biased region" description="Low complexity" evidence="6">
    <location>
        <begin position="425"/>
        <end position="441"/>
    </location>
</feature>
<name>A0A1B5KVN4_USTVR</name>
<dbReference type="SUPFAM" id="SSF55103">
    <property type="entry name" value="FAD-linked oxidases, C-terminal domain"/>
    <property type="match status" value="1"/>
</dbReference>
<dbReference type="GO" id="GO:1903457">
    <property type="term" value="P:lactate catabolic process"/>
    <property type="evidence" value="ECO:0007669"/>
    <property type="project" value="TreeGrafter"/>
</dbReference>
<keyword evidence="5" id="KW-0560">Oxidoreductase</keyword>
<proteinExistence type="inferred from homology"/>
<dbReference type="AlphaFoldDB" id="A0A1B5KVN4"/>
<keyword evidence="3" id="KW-0285">Flavoprotein</keyword>
<gene>
    <name evidence="8" type="ORF">UVI_02048650</name>
</gene>
<reference evidence="9" key="1">
    <citation type="journal article" date="2016" name="Genome Announc.">
        <title>Genome sequence of Ustilaginoidea virens IPU010, a rice pathogenic fungus causing false smut.</title>
        <authorList>
            <person name="Kumagai T."/>
            <person name="Ishii T."/>
            <person name="Terai G."/>
            <person name="Umemura M."/>
            <person name="Machida M."/>
            <person name="Asai K."/>
        </authorList>
    </citation>
    <scope>NUCLEOTIDE SEQUENCE [LARGE SCALE GENOMIC DNA]</scope>
    <source>
        <strain evidence="9">IPU010</strain>
    </source>
</reference>
<dbReference type="GO" id="GO:0005739">
    <property type="term" value="C:mitochondrion"/>
    <property type="evidence" value="ECO:0007669"/>
    <property type="project" value="TreeGrafter"/>
</dbReference>
<dbReference type="GO" id="GO:0008720">
    <property type="term" value="F:D-lactate dehydrogenase (NAD+) activity"/>
    <property type="evidence" value="ECO:0007669"/>
    <property type="project" value="TreeGrafter"/>
</dbReference>
<dbReference type="InterPro" id="IPR016169">
    <property type="entry name" value="FAD-bd_PCMH_sub2"/>
</dbReference>
<comment type="similarity">
    <text evidence="2">Belongs to the FAD-binding oxidoreductase/transferase type 4 family.</text>
</comment>
<feature type="compositionally biased region" description="Low complexity" evidence="6">
    <location>
        <begin position="381"/>
        <end position="396"/>
    </location>
</feature>